<comment type="caution">
    <text evidence="1">The sequence shown here is derived from an EMBL/GenBank/DDBJ whole genome shotgun (WGS) entry which is preliminary data.</text>
</comment>
<reference evidence="1 2" key="1">
    <citation type="journal article" date="2024" name="G3 (Bethesda)">
        <title>Genome assembly of Hibiscus sabdariffa L. provides insights into metabolisms of medicinal natural products.</title>
        <authorList>
            <person name="Kim T."/>
        </authorList>
    </citation>
    <scope>NUCLEOTIDE SEQUENCE [LARGE SCALE GENOMIC DNA]</scope>
    <source>
        <strain evidence="1">TK-2024</strain>
        <tissue evidence="1">Old leaves</tissue>
    </source>
</reference>
<evidence type="ECO:0000313" key="1">
    <source>
        <dbReference type="EMBL" id="KAK8534142.1"/>
    </source>
</evidence>
<dbReference type="EMBL" id="JBBPBM010000032">
    <property type="protein sequence ID" value="KAK8534142.1"/>
    <property type="molecule type" value="Genomic_DNA"/>
</dbReference>
<proteinExistence type="predicted"/>
<evidence type="ECO:0000313" key="2">
    <source>
        <dbReference type="Proteomes" id="UP001472677"/>
    </source>
</evidence>
<gene>
    <name evidence="1" type="ORF">V6N12_047535</name>
</gene>
<organism evidence="1 2">
    <name type="scientific">Hibiscus sabdariffa</name>
    <name type="common">roselle</name>
    <dbReference type="NCBI Taxonomy" id="183260"/>
    <lineage>
        <taxon>Eukaryota</taxon>
        <taxon>Viridiplantae</taxon>
        <taxon>Streptophyta</taxon>
        <taxon>Embryophyta</taxon>
        <taxon>Tracheophyta</taxon>
        <taxon>Spermatophyta</taxon>
        <taxon>Magnoliopsida</taxon>
        <taxon>eudicotyledons</taxon>
        <taxon>Gunneridae</taxon>
        <taxon>Pentapetalae</taxon>
        <taxon>rosids</taxon>
        <taxon>malvids</taxon>
        <taxon>Malvales</taxon>
        <taxon>Malvaceae</taxon>
        <taxon>Malvoideae</taxon>
        <taxon>Hibiscus</taxon>
    </lineage>
</organism>
<dbReference type="Proteomes" id="UP001472677">
    <property type="component" value="Unassembled WGS sequence"/>
</dbReference>
<name>A0ABR2DB74_9ROSI</name>
<accession>A0ABR2DB74</accession>
<sequence length="122" mass="13556">MDTMHLRHQENPKPYIKHKALDLEDNFERDECGLGTGGCCGGVVHRVVAGADVPIAVEGKGDRVREHVHKWDSHLGSCGHIFLHIHHLDDGSGCSHTCQLIPPTKRCLFSITTYVLVFHPCL</sequence>
<keyword evidence="2" id="KW-1185">Reference proteome</keyword>
<protein>
    <submittedName>
        <fullName evidence="1">Uncharacterized protein</fullName>
    </submittedName>
</protein>